<dbReference type="InterPro" id="IPR043128">
    <property type="entry name" value="Rev_trsase/Diguanyl_cyclase"/>
</dbReference>
<dbReference type="Proteomes" id="UP000235533">
    <property type="component" value="Unassembled WGS sequence"/>
</dbReference>
<accession>A0A2N7JRD6</accession>
<reference evidence="7" key="1">
    <citation type="submission" date="2016-07" db="EMBL/GenBank/DDBJ databases">
        <title>Nontailed viruses are major unrecognized killers of bacteria in the ocean.</title>
        <authorList>
            <person name="Kauffman K."/>
            <person name="Hussain F."/>
            <person name="Yang J."/>
            <person name="Arevalo P."/>
            <person name="Brown J."/>
            <person name="Cutler M."/>
            <person name="Kelly L."/>
            <person name="Polz M.F."/>
        </authorList>
    </citation>
    <scope>NUCLEOTIDE SEQUENCE [LARGE SCALE GENOMIC DNA]</scope>
    <source>
        <strain evidence="7">10N.261.48.B5</strain>
    </source>
</reference>
<feature type="transmembrane region" description="Helical" evidence="4">
    <location>
        <begin position="7"/>
        <end position="26"/>
    </location>
</feature>
<dbReference type="SUPFAM" id="SSF48452">
    <property type="entry name" value="TPR-like"/>
    <property type="match status" value="2"/>
</dbReference>
<organism evidence="6 7">
    <name type="scientific">Vibrio splendidus</name>
    <dbReference type="NCBI Taxonomy" id="29497"/>
    <lineage>
        <taxon>Bacteria</taxon>
        <taxon>Pseudomonadati</taxon>
        <taxon>Pseudomonadota</taxon>
        <taxon>Gammaproteobacteria</taxon>
        <taxon>Vibrionales</taxon>
        <taxon>Vibrionaceae</taxon>
        <taxon>Vibrio</taxon>
    </lineage>
</organism>
<dbReference type="EMBL" id="MCZF01000099">
    <property type="protein sequence ID" value="PMM55720.1"/>
    <property type="molecule type" value="Genomic_DNA"/>
</dbReference>
<protein>
    <recommendedName>
        <fullName evidence="2">diguanylate cyclase</fullName>
        <ecNumber evidence="2">2.7.7.65</ecNumber>
    </recommendedName>
</protein>
<dbReference type="GO" id="GO:1902201">
    <property type="term" value="P:negative regulation of bacterial-type flagellum-dependent cell motility"/>
    <property type="evidence" value="ECO:0007669"/>
    <property type="project" value="TreeGrafter"/>
</dbReference>
<evidence type="ECO:0000256" key="3">
    <source>
        <dbReference type="ARBA" id="ARBA00034247"/>
    </source>
</evidence>
<dbReference type="SUPFAM" id="SSF55073">
    <property type="entry name" value="Nucleotide cyclase"/>
    <property type="match status" value="1"/>
</dbReference>
<keyword evidence="4" id="KW-0812">Transmembrane</keyword>
<feature type="transmembrane region" description="Helical" evidence="4">
    <location>
        <begin position="457"/>
        <end position="474"/>
    </location>
</feature>
<gene>
    <name evidence="6" type="ORF">BCT54_22620</name>
</gene>
<dbReference type="SMART" id="SM00267">
    <property type="entry name" value="GGDEF"/>
    <property type="match status" value="1"/>
</dbReference>
<dbReference type="Gene3D" id="3.30.70.270">
    <property type="match status" value="1"/>
</dbReference>
<feature type="domain" description="GGDEF" evidence="5">
    <location>
        <begin position="519"/>
        <end position="654"/>
    </location>
</feature>
<dbReference type="RefSeq" id="WP_102552267.1">
    <property type="nucleotide sequence ID" value="NZ_MCZF01000099.1"/>
</dbReference>
<proteinExistence type="predicted"/>
<keyword evidence="4" id="KW-1133">Transmembrane helix</keyword>
<dbReference type="GO" id="GO:0005886">
    <property type="term" value="C:plasma membrane"/>
    <property type="evidence" value="ECO:0007669"/>
    <property type="project" value="TreeGrafter"/>
</dbReference>
<dbReference type="PANTHER" id="PTHR45138:SF9">
    <property type="entry name" value="DIGUANYLATE CYCLASE DGCM-RELATED"/>
    <property type="match status" value="1"/>
</dbReference>
<dbReference type="NCBIfam" id="TIGR00254">
    <property type="entry name" value="GGDEF"/>
    <property type="match status" value="1"/>
</dbReference>
<dbReference type="EC" id="2.7.7.65" evidence="2"/>
<dbReference type="InterPro" id="IPR011990">
    <property type="entry name" value="TPR-like_helical_dom_sf"/>
</dbReference>
<dbReference type="GO" id="GO:0052621">
    <property type="term" value="F:diguanylate cyclase activity"/>
    <property type="evidence" value="ECO:0007669"/>
    <property type="project" value="UniProtKB-EC"/>
</dbReference>
<dbReference type="FunFam" id="3.30.70.270:FF:000001">
    <property type="entry name" value="Diguanylate cyclase domain protein"/>
    <property type="match status" value="1"/>
</dbReference>
<dbReference type="PANTHER" id="PTHR45138">
    <property type="entry name" value="REGULATORY COMPONENTS OF SENSORY TRANSDUCTION SYSTEM"/>
    <property type="match status" value="1"/>
</dbReference>
<sequence length="654" mass="73732">MNKNNVLGSFLLVVTMSAVLGLYLLYPLNDVDLSLPQANNTPVYTPEKELSQTEYGKKLIHILGLSRSDPPVAKRQLDLLLPPTGVNDKAIYQAYRLMILSNVAQHQQDAVAVMDYVEQIRTLSEHEGMLWLKSESLVESAIEYLKEGELATAEIEIRSAIGIAESIHYDQLLVKAYNTAGAINNVRNDLQDAQYFFHKGLQLGKQYPTHIYNSKLMSNMALLYIYLEDWPKALRIIEKAKKLYFKSGLLEDDAIGILYINESFTHLSSGDVTNGRIAYEKAKALDSDRVSARYKILLLKTYSDVLLAEGDFNKALRVTNQCLQAPNIEKYTLQNGQCYLNRALANIGLHHDDAILDDLERAFSIFEVVGSRSWKVLGLKTLAEYYESQGDLDTALNYYKQYYHGNKALLFDKRQSDIFLLEQDYATATLAKENELLNTEKDLNELLLQKEQLRNRIVVALIIMVSISAVLLAIRLRSIQSKNKALLTQSTTCELTGLYNRRYLEQLLTQPMQFNTSQFGISLVILDLDHFKRVNDTFGHDIGDQVLVEVARRVNQHLFPNDVVARWGGEEFVLLLSGSVDPEQQLNAIRLAIAETPIDTHSGSIDLTTSIGASIGIAQMKLNQDTYKKYLKAADDALYQAKESGRNQVVIAES</sequence>
<comment type="cofactor">
    <cofactor evidence="1">
        <name>Mg(2+)</name>
        <dbReference type="ChEBI" id="CHEBI:18420"/>
    </cofactor>
</comment>
<comment type="caution">
    <text evidence="6">The sequence shown here is derived from an EMBL/GenBank/DDBJ whole genome shotgun (WGS) entry which is preliminary data.</text>
</comment>
<keyword evidence="4" id="KW-0472">Membrane</keyword>
<dbReference type="AlphaFoldDB" id="A0A2N7JRD6"/>
<dbReference type="InterPro" id="IPR000160">
    <property type="entry name" value="GGDEF_dom"/>
</dbReference>
<evidence type="ECO:0000313" key="7">
    <source>
        <dbReference type="Proteomes" id="UP000235533"/>
    </source>
</evidence>
<evidence type="ECO:0000259" key="5">
    <source>
        <dbReference type="PROSITE" id="PS50887"/>
    </source>
</evidence>
<dbReference type="PROSITE" id="PS50887">
    <property type="entry name" value="GGDEF"/>
    <property type="match status" value="1"/>
</dbReference>
<evidence type="ECO:0000313" key="6">
    <source>
        <dbReference type="EMBL" id="PMM55720.1"/>
    </source>
</evidence>
<comment type="catalytic activity">
    <reaction evidence="3">
        <text>2 GTP = 3',3'-c-di-GMP + 2 diphosphate</text>
        <dbReference type="Rhea" id="RHEA:24898"/>
        <dbReference type="ChEBI" id="CHEBI:33019"/>
        <dbReference type="ChEBI" id="CHEBI:37565"/>
        <dbReference type="ChEBI" id="CHEBI:58805"/>
        <dbReference type="EC" id="2.7.7.65"/>
    </reaction>
</comment>
<evidence type="ECO:0000256" key="4">
    <source>
        <dbReference type="SAM" id="Phobius"/>
    </source>
</evidence>
<evidence type="ECO:0000256" key="1">
    <source>
        <dbReference type="ARBA" id="ARBA00001946"/>
    </source>
</evidence>
<dbReference type="InterPro" id="IPR050469">
    <property type="entry name" value="Diguanylate_Cyclase"/>
</dbReference>
<dbReference type="InterPro" id="IPR029787">
    <property type="entry name" value="Nucleotide_cyclase"/>
</dbReference>
<name>A0A2N7JRD6_VIBSP</name>
<dbReference type="Pfam" id="PF00990">
    <property type="entry name" value="GGDEF"/>
    <property type="match status" value="1"/>
</dbReference>
<dbReference type="GO" id="GO:0043709">
    <property type="term" value="P:cell adhesion involved in single-species biofilm formation"/>
    <property type="evidence" value="ECO:0007669"/>
    <property type="project" value="TreeGrafter"/>
</dbReference>
<evidence type="ECO:0000256" key="2">
    <source>
        <dbReference type="ARBA" id="ARBA00012528"/>
    </source>
</evidence>
<dbReference type="CDD" id="cd01949">
    <property type="entry name" value="GGDEF"/>
    <property type="match status" value="1"/>
</dbReference>
<dbReference type="Gene3D" id="1.25.40.10">
    <property type="entry name" value="Tetratricopeptide repeat domain"/>
    <property type="match status" value="2"/>
</dbReference>